<feature type="compositionally biased region" description="Basic residues" evidence="2">
    <location>
        <begin position="49"/>
        <end position="60"/>
    </location>
</feature>
<protein>
    <submittedName>
        <fullName evidence="3">Uncharacterized protein</fullName>
    </submittedName>
</protein>
<dbReference type="EMBL" id="JABSTR010001281">
    <property type="protein sequence ID" value="KAH9383894.1"/>
    <property type="molecule type" value="Genomic_DNA"/>
</dbReference>
<feature type="compositionally biased region" description="Basic and acidic residues" evidence="2">
    <location>
        <begin position="230"/>
        <end position="255"/>
    </location>
</feature>
<feature type="compositionally biased region" description="Basic and acidic residues" evidence="2">
    <location>
        <begin position="88"/>
        <end position="103"/>
    </location>
</feature>
<evidence type="ECO:0000256" key="2">
    <source>
        <dbReference type="SAM" id="MobiDB-lite"/>
    </source>
</evidence>
<gene>
    <name evidence="3" type="ORF">HPB48_025740</name>
</gene>
<name>A0A9J6H874_HAELO</name>
<evidence type="ECO:0000313" key="4">
    <source>
        <dbReference type="Proteomes" id="UP000821853"/>
    </source>
</evidence>
<dbReference type="AlphaFoldDB" id="A0A9J6H874"/>
<evidence type="ECO:0000313" key="3">
    <source>
        <dbReference type="EMBL" id="KAH9383894.1"/>
    </source>
</evidence>
<feature type="compositionally biased region" description="Acidic residues" evidence="2">
    <location>
        <begin position="260"/>
        <end position="272"/>
    </location>
</feature>
<reference evidence="3 4" key="1">
    <citation type="journal article" date="2020" name="Cell">
        <title>Large-Scale Comparative Analyses of Tick Genomes Elucidate Their Genetic Diversity and Vector Capacities.</title>
        <authorList>
            <consortium name="Tick Genome and Microbiome Consortium (TIGMIC)"/>
            <person name="Jia N."/>
            <person name="Wang J."/>
            <person name="Shi W."/>
            <person name="Du L."/>
            <person name="Sun Y."/>
            <person name="Zhan W."/>
            <person name="Jiang J.F."/>
            <person name="Wang Q."/>
            <person name="Zhang B."/>
            <person name="Ji P."/>
            <person name="Bell-Sakyi L."/>
            <person name="Cui X.M."/>
            <person name="Yuan T.T."/>
            <person name="Jiang B.G."/>
            <person name="Yang W.F."/>
            <person name="Lam T.T."/>
            <person name="Chang Q.C."/>
            <person name="Ding S.J."/>
            <person name="Wang X.J."/>
            <person name="Zhu J.G."/>
            <person name="Ruan X.D."/>
            <person name="Zhao L."/>
            <person name="Wei J.T."/>
            <person name="Ye R.Z."/>
            <person name="Que T.C."/>
            <person name="Du C.H."/>
            <person name="Zhou Y.H."/>
            <person name="Cheng J.X."/>
            <person name="Dai P.F."/>
            <person name="Guo W.B."/>
            <person name="Han X.H."/>
            <person name="Huang E.J."/>
            <person name="Li L.F."/>
            <person name="Wei W."/>
            <person name="Gao Y.C."/>
            <person name="Liu J.Z."/>
            <person name="Shao H.Z."/>
            <person name="Wang X."/>
            <person name="Wang C.C."/>
            <person name="Yang T.C."/>
            <person name="Huo Q.B."/>
            <person name="Li W."/>
            <person name="Chen H.Y."/>
            <person name="Chen S.E."/>
            <person name="Zhou L.G."/>
            <person name="Ni X.B."/>
            <person name="Tian J.H."/>
            <person name="Sheng Y."/>
            <person name="Liu T."/>
            <person name="Pan Y.S."/>
            <person name="Xia L.Y."/>
            <person name="Li J."/>
            <person name="Zhao F."/>
            <person name="Cao W.C."/>
        </authorList>
    </citation>
    <scope>NUCLEOTIDE SEQUENCE [LARGE SCALE GENOMIC DNA]</scope>
    <source>
        <strain evidence="3">HaeL-2018</strain>
    </source>
</reference>
<accession>A0A9J6H874</accession>
<keyword evidence="4" id="KW-1185">Reference proteome</keyword>
<feature type="region of interest" description="Disordered" evidence="2">
    <location>
        <begin position="170"/>
        <end position="191"/>
    </location>
</feature>
<keyword evidence="1" id="KW-0175">Coiled coil</keyword>
<organism evidence="3 4">
    <name type="scientific">Haemaphysalis longicornis</name>
    <name type="common">Bush tick</name>
    <dbReference type="NCBI Taxonomy" id="44386"/>
    <lineage>
        <taxon>Eukaryota</taxon>
        <taxon>Metazoa</taxon>
        <taxon>Ecdysozoa</taxon>
        <taxon>Arthropoda</taxon>
        <taxon>Chelicerata</taxon>
        <taxon>Arachnida</taxon>
        <taxon>Acari</taxon>
        <taxon>Parasitiformes</taxon>
        <taxon>Ixodida</taxon>
        <taxon>Ixodoidea</taxon>
        <taxon>Ixodidae</taxon>
        <taxon>Haemaphysalinae</taxon>
        <taxon>Haemaphysalis</taxon>
    </lineage>
</organism>
<dbReference type="VEuPathDB" id="VectorBase:HLOH_048426"/>
<sequence>MANSDEGIFPVVAPPHQNNATGQPAGDASNMADDDDDDAGWIQALSRREKQRLKKEKKAKQTLEANVKTSKPGKTESPKKHHLASTPKQKEGKPKTSKIKDNDCGEPTQLQQVSWSKAAASLATKNTKVATHESRQEQLIENLKAQIEKQKLEIENLKQQLMQPTRERAHSCTQPPATNTMSFPQSHQSQLPQPTVPEVLLKDPSGIGLFLTQLLEIINSRFDTIQRQIDSPKTRNLDGKRKLEMPELPRNEKMQVIDPNADDTDFSSTDDE</sequence>
<feature type="compositionally biased region" description="Polar residues" evidence="2">
    <location>
        <begin position="171"/>
        <end position="191"/>
    </location>
</feature>
<feature type="coiled-coil region" evidence="1">
    <location>
        <begin position="133"/>
        <end position="167"/>
    </location>
</feature>
<evidence type="ECO:0000256" key="1">
    <source>
        <dbReference type="SAM" id="Coils"/>
    </source>
</evidence>
<feature type="region of interest" description="Disordered" evidence="2">
    <location>
        <begin position="1"/>
        <end position="112"/>
    </location>
</feature>
<dbReference type="Proteomes" id="UP000821853">
    <property type="component" value="Unassembled WGS sequence"/>
</dbReference>
<feature type="region of interest" description="Disordered" evidence="2">
    <location>
        <begin position="229"/>
        <end position="272"/>
    </location>
</feature>
<comment type="caution">
    <text evidence="3">The sequence shown here is derived from an EMBL/GenBank/DDBJ whole genome shotgun (WGS) entry which is preliminary data.</text>
</comment>
<proteinExistence type="predicted"/>